<reference evidence="10 11" key="1">
    <citation type="submission" date="2019-09" db="EMBL/GenBank/DDBJ databases">
        <title>Pararcticibacter amylolyticus gen. nov., sp. nov., isolated from a rottenly hemp rope, and reclassification of Pedobacter tournemirensis as Pararcticibacter tournemirensis comb. nov.</title>
        <authorList>
            <person name="Cai Y."/>
        </authorList>
    </citation>
    <scope>NUCLEOTIDE SEQUENCE [LARGE SCALE GENOMIC DNA]</scope>
    <source>
        <strain evidence="10 11">TF5-37.2-LB10</strain>
    </source>
</reference>
<dbReference type="Gene3D" id="3.40.50.2300">
    <property type="match status" value="1"/>
</dbReference>
<comment type="caution">
    <text evidence="10">The sequence shown here is derived from an EMBL/GenBank/DDBJ whole genome shotgun (WGS) entry which is preliminary data.</text>
</comment>
<dbReference type="SMART" id="SM00448">
    <property type="entry name" value="REC"/>
    <property type="match status" value="1"/>
</dbReference>
<evidence type="ECO:0000313" key="11">
    <source>
        <dbReference type="Proteomes" id="UP000322918"/>
    </source>
</evidence>
<dbReference type="PANTHER" id="PTHR48111">
    <property type="entry name" value="REGULATOR OF RPOS"/>
    <property type="match status" value="1"/>
</dbReference>
<name>A0A5M9H901_9SPHI</name>
<dbReference type="GO" id="GO:0000976">
    <property type="term" value="F:transcription cis-regulatory region binding"/>
    <property type="evidence" value="ECO:0007669"/>
    <property type="project" value="TreeGrafter"/>
</dbReference>
<feature type="domain" description="Response regulatory" evidence="8">
    <location>
        <begin position="2"/>
        <end position="116"/>
    </location>
</feature>
<evidence type="ECO:0000256" key="4">
    <source>
        <dbReference type="ARBA" id="ARBA00023125"/>
    </source>
</evidence>
<keyword evidence="11" id="KW-1185">Reference proteome</keyword>
<dbReference type="Proteomes" id="UP000322918">
    <property type="component" value="Unassembled WGS sequence"/>
</dbReference>
<accession>A0A5M9H901</accession>
<dbReference type="GO" id="GO:0032993">
    <property type="term" value="C:protein-DNA complex"/>
    <property type="evidence" value="ECO:0007669"/>
    <property type="project" value="TreeGrafter"/>
</dbReference>
<evidence type="ECO:0000313" key="10">
    <source>
        <dbReference type="EMBL" id="KAA8483403.1"/>
    </source>
</evidence>
<proteinExistence type="predicted"/>
<evidence type="ECO:0000256" key="7">
    <source>
        <dbReference type="PROSITE-ProRule" id="PRU01091"/>
    </source>
</evidence>
<dbReference type="PROSITE" id="PS51755">
    <property type="entry name" value="OMPR_PHOB"/>
    <property type="match status" value="1"/>
</dbReference>
<dbReference type="SMART" id="SM00862">
    <property type="entry name" value="Trans_reg_C"/>
    <property type="match status" value="1"/>
</dbReference>
<evidence type="ECO:0000259" key="9">
    <source>
        <dbReference type="PROSITE" id="PS51755"/>
    </source>
</evidence>
<dbReference type="CDD" id="cd00383">
    <property type="entry name" value="trans_reg_C"/>
    <property type="match status" value="1"/>
</dbReference>
<evidence type="ECO:0000259" key="8">
    <source>
        <dbReference type="PROSITE" id="PS50110"/>
    </source>
</evidence>
<dbReference type="PANTHER" id="PTHR48111:SF22">
    <property type="entry name" value="REGULATOR OF RPOS"/>
    <property type="match status" value="1"/>
</dbReference>
<dbReference type="RefSeq" id="WP_141815197.1">
    <property type="nucleotide sequence ID" value="NZ_VFPL01000001.1"/>
</dbReference>
<gene>
    <name evidence="10" type="ORF">F1649_09445</name>
</gene>
<protein>
    <submittedName>
        <fullName evidence="10">Response regulator transcription factor</fullName>
    </submittedName>
</protein>
<dbReference type="InterPro" id="IPR001867">
    <property type="entry name" value="OmpR/PhoB-type_DNA-bd"/>
</dbReference>
<feature type="domain" description="OmpR/PhoB-type" evidence="9">
    <location>
        <begin position="124"/>
        <end position="224"/>
    </location>
</feature>
<dbReference type="GO" id="GO:0006355">
    <property type="term" value="P:regulation of DNA-templated transcription"/>
    <property type="evidence" value="ECO:0007669"/>
    <property type="project" value="InterPro"/>
</dbReference>
<dbReference type="PROSITE" id="PS50110">
    <property type="entry name" value="RESPONSE_REGULATORY"/>
    <property type="match status" value="1"/>
</dbReference>
<dbReference type="SUPFAM" id="SSF52172">
    <property type="entry name" value="CheY-like"/>
    <property type="match status" value="1"/>
</dbReference>
<sequence>MKILIVEDEVSLLKSIKDYLTHEGNICESVSRFETARQKLSLYDYDCVVLDLMLPDGEGMQLLKYIKSLHKTYGVVIISARNALEDKITGLNLGADDYLVKPFHMSELNARIAAIIRRKDHNSNTQIIFNEITIDPLAKTVTVNDTEVYFTRKEYNLLVYFVVNRGKVISKNAAAEHIWGDDADMANSFDFIYTHIKNIRKKLQEAGSKDYFHSVYGVGYRFTAE</sequence>
<dbReference type="InterPro" id="IPR039420">
    <property type="entry name" value="WalR-like"/>
</dbReference>
<evidence type="ECO:0000256" key="5">
    <source>
        <dbReference type="ARBA" id="ARBA00023163"/>
    </source>
</evidence>
<keyword evidence="5" id="KW-0804">Transcription</keyword>
<organism evidence="10 11">
    <name type="scientific">Arcticibacter tournemirensis</name>
    <dbReference type="NCBI Taxonomy" id="699437"/>
    <lineage>
        <taxon>Bacteria</taxon>
        <taxon>Pseudomonadati</taxon>
        <taxon>Bacteroidota</taxon>
        <taxon>Sphingobacteriia</taxon>
        <taxon>Sphingobacteriales</taxon>
        <taxon>Sphingobacteriaceae</taxon>
        <taxon>Arcticibacter</taxon>
    </lineage>
</organism>
<keyword evidence="3" id="KW-0805">Transcription regulation</keyword>
<dbReference type="Gene3D" id="1.10.10.10">
    <property type="entry name" value="Winged helix-like DNA-binding domain superfamily/Winged helix DNA-binding domain"/>
    <property type="match status" value="1"/>
</dbReference>
<dbReference type="Pfam" id="PF00486">
    <property type="entry name" value="Trans_reg_C"/>
    <property type="match status" value="1"/>
</dbReference>
<dbReference type="GO" id="GO:0005829">
    <property type="term" value="C:cytosol"/>
    <property type="evidence" value="ECO:0007669"/>
    <property type="project" value="TreeGrafter"/>
</dbReference>
<dbReference type="AlphaFoldDB" id="A0A5M9H901"/>
<dbReference type="InterPro" id="IPR036388">
    <property type="entry name" value="WH-like_DNA-bd_sf"/>
</dbReference>
<dbReference type="OrthoDB" id="9790442at2"/>
<dbReference type="InterPro" id="IPR011006">
    <property type="entry name" value="CheY-like_superfamily"/>
</dbReference>
<dbReference type="InterPro" id="IPR001789">
    <property type="entry name" value="Sig_transdc_resp-reg_receiver"/>
</dbReference>
<dbReference type="Gene3D" id="6.10.250.690">
    <property type="match status" value="1"/>
</dbReference>
<keyword evidence="4 7" id="KW-0238">DNA-binding</keyword>
<evidence type="ECO:0000256" key="6">
    <source>
        <dbReference type="PROSITE-ProRule" id="PRU00169"/>
    </source>
</evidence>
<evidence type="ECO:0000256" key="1">
    <source>
        <dbReference type="ARBA" id="ARBA00022553"/>
    </source>
</evidence>
<evidence type="ECO:0000256" key="3">
    <source>
        <dbReference type="ARBA" id="ARBA00023015"/>
    </source>
</evidence>
<evidence type="ECO:0000256" key="2">
    <source>
        <dbReference type="ARBA" id="ARBA00023012"/>
    </source>
</evidence>
<feature type="DNA-binding region" description="OmpR/PhoB-type" evidence="7">
    <location>
        <begin position="124"/>
        <end position="224"/>
    </location>
</feature>
<keyword evidence="2" id="KW-0902">Two-component regulatory system</keyword>
<dbReference type="GO" id="GO:0000156">
    <property type="term" value="F:phosphorelay response regulator activity"/>
    <property type="evidence" value="ECO:0007669"/>
    <property type="project" value="TreeGrafter"/>
</dbReference>
<dbReference type="Pfam" id="PF00072">
    <property type="entry name" value="Response_reg"/>
    <property type="match status" value="1"/>
</dbReference>
<feature type="modified residue" description="4-aspartylphosphate" evidence="6">
    <location>
        <position position="51"/>
    </location>
</feature>
<keyword evidence="1 6" id="KW-0597">Phosphoprotein</keyword>
<dbReference type="EMBL" id="VWNE01000012">
    <property type="protein sequence ID" value="KAA8483403.1"/>
    <property type="molecule type" value="Genomic_DNA"/>
</dbReference>